<dbReference type="Proteomes" id="UP000298663">
    <property type="component" value="Unassembled WGS sequence"/>
</dbReference>
<protein>
    <submittedName>
        <fullName evidence="2">Uncharacterized protein</fullName>
    </submittedName>
</protein>
<feature type="region of interest" description="Disordered" evidence="1">
    <location>
        <begin position="137"/>
        <end position="159"/>
    </location>
</feature>
<name>A0A4U5M6Y3_STECR</name>
<keyword evidence="3" id="KW-1185">Reference proteome</keyword>
<evidence type="ECO:0000313" key="2">
    <source>
        <dbReference type="EMBL" id="TKR64651.1"/>
    </source>
</evidence>
<sequence length="159" mass="16925">MLQPCDFTNRLFSDQAAIAAEESPAASTSSLKSYSTTCSFTGNSSISVITGHEAAVVLDEKYVAGHIFDLSNGEAYDKTPDENGQLIGVLRGKKMCVQPCSGGNRTAVNSVMYECIDGDSPHVQVAAACRLHKHGRLKKSGPNRAEAKPEFGAKNLTET</sequence>
<dbReference type="AlphaFoldDB" id="A0A4U5M6Y3"/>
<reference evidence="2 3" key="2">
    <citation type="journal article" date="2019" name="G3 (Bethesda)">
        <title>Hybrid Assembly of the Genome of the Entomopathogenic Nematode Steinernema carpocapsae Identifies the X-Chromosome.</title>
        <authorList>
            <person name="Serra L."/>
            <person name="Macchietto M."/>
            <person name="Macias-Munoz A."/>
            <person name="McGill C.J."/>
            <person name="Rodriguez I.M."/>
            <person name="Rodriguez B."/>
            <person name="Murad R."/>
            <person name="Mortazavi A."/>
        </authorList>
    </citation>
    <scope>NUCLEOTIDE SEQUENCE [LARGE SCALE GENOMIC DNA]</scope>
    <source>
        <strain evidence="2 3">ALL</strain>
    </source>
</reference>
<proteinExistence type="predicted"/>
<evidence type="ECO:0000256" key="1">
    <source>
        <dbReference type="SAM" id="MobiDB-lite"/>
    </source>
</evidence>
<comment type="caution">
    <text evidence="2">The sequence shown here is derived from an EMBL/GenBank/DDBJ whole genome shotgun (WGS) entry which is preliminary data.</text>
</comment>
<gene>
    <name evidence="2" type="ORF">L596_025148</name>
</gene>
<accession>A0A4U5M6Y3</accession>
<reference evidence="2 3" key="1">
    <citation type="journal article" date="2015" name="Genome Biol.">
        <title>Comparative genomics of Steinernema reveals deeply conserved gene regulatory networks.</title>
        <authorList>
            <person name="Dillman A.R."/>
            <person name="Macchietto M."/>
            <person name="Porter C.F."/>
            <person name="Rogers A."/>
            <person name="Williams B."/>
            <person name="Antoshechkin I."/>
            <person name="Lee M.M."/>
            <person name="Goodwin Z."/>
            <person name="Lu X."/>
            <person name="Lewis E.E."/>
            <person name="Goodrich-Blair H."/>
            <person name="Stock S.P."/>
            <person name="Adams B.J."/>
            <person name="Sternberg P.W."/>
            <person name="Mortazavi A."/>
        </authorList>
    </citation>
    <scope>NUCLEOTIDE SEQUENCE [LARGE SCALE GENOMIC DNA]</scope>
    <source>
        <strain evidence="2 3">ALL</strain>
    </source>
</reference>
<dbReference type="EMBL" id="AZBU02000009">
    <property type="protein sequence ID" value="TKR64651.1"/>
    <property type="molecule type" value="Genomic_DNA"/>
</dbReference>
<evidence type="ECO:0000313" key="3">
    <source>
        <dbReference type="Proteomes" id="UP000298663"/>
    </source>
</evidence>
<organism evidence="2 3">
    <name type="scientific">Steinernema carpocapsae</name>
    <name type="common">Entomopathogenic nematode</name>
    <dbReference type="NCBI Taxonomy" id="34508"/>
    <lineage>
        <taxon>Eukaryota</taxon>
        <taxon>Metazoa</taxon>
        <taxon>Ecdysozoa</taxon>
        <taxon>Nematoda</taxon>
        <taxon>Chromadorea</taxon>
        <taxon>Rhabditida</taxon>
        <taxon>Tylenchina</taxon>
        <taxon>Panagrolaimomorpha</taxon>
        <taxon>Strongyloidoidea</taxon>
        <taxon>Steinernematidae</taxon>
        <taxon>Steinernema</taxon>
    </lineage>
</organism>